<dbReference type="PANTHER" id="PTHR44051">
    <property type="entry name" value="GLUTATHIONE S-TRANSFERASE-RELATED"/>
    <property type="match status" value="1"/>
</dbReference>
<feature type="domain" description="GST N-terminal" evidence="2">
    <location>
        <begin position="18"/>
        <end position="76"/>
    </location>
</feature>
<organism evidence="3 4">
    <name type="scientific">Aspergillus keveii</name>
    <dbReference type="NCBI Taxonomy" id="714993"/>
    <lineage>
        <taxon>Eukaryota</taxon>
        <taxon>Fungi</taxon>
        <taxon>Dikarya</taxon>
        <taxon>Ascomycota</taxon>
        <taxon>Pezizomycotina</taxon>
        <taxon>Eurotiomycetes</taxon>
        <taxon>Eurotiomycetidae</taxon>
        <taxon>Eurotiales</taxon>
        <taxon>Aspergillaceae</taxon>
        <taxon>Aspergillus</taxon>
        <taxon>Aspergillus subgen. Nidulantes</taxon>
    </lineage>
</organism>
<comment type="caution">
    <text evidence="3">The sequence shown here is derived from an EMBL/GenBank/DDBJ whole genome shotgun (WGS) entry which is preliminary data.</text>
</comment>
<dbReference type="Gene3D" id="3.40.30.10">
    <property type="entry name" value="Glutaredoxin"/>
    <property type="match status" value="1"/>
</dbReference>
<dbReference type="EMBL" id="JBFTWV010000004">
    <property type="protein sequence ID" value="KAL2800264.1"/>
    <property type="molecule type" value="Genomic_DNA"/>
</dbReference>
<protein>
    <recommendedName>
        <fullName evidence="2">GST N-terminal domain-containing protein</fullName>
    </recommendedName>
</protein>
<evidence type="ECO:0000256" key="1">
    <source>
        <dbReference type="ARBA" id="ARBA00007409"/>
    </source>
</evidence>
<accession>A0ABR4GNW4</accession>
<keyword evidence="4" id="KW-1185">Reference proteome</keyword>
<evidence type="ECO:0000313" key="4">
    <source>
        <dbReference type="Proteomes" id="UP001610563"/>
    </source>
</evidence>
<dbReference type="PANTHER" id="PTHR44051:SF8">
    <property type="entry name" value="GLUTATHIONE S-TRANSFERASE GSTA"/>
    <property type="match status" value="1"/>
</dbReference>
<evidence type="ECO:0000313" key="3">
    <source>
        <dbReference type="EMBL" id="KAL2800264.1"/>
    </source>
</evidence>
<sequence>MSSSQPPLKLFYSPGACSFVPHVALLEANLNTELILTHIGHMTPEFISINPKRRVPVLVINDTEIITEMSAVLTAISSLSPETNLLGRTTLETIRSYEWLNWLSTVVHGQALGSIWRPERYSNDPAIYPAIREKGLETIRECYKIINEKVAERGTGFAVGGAFTVVDAFLVLLHCWAGRLEIDMKAEYSDYTVYAKRLLGRESVRRAREVHVDV</sequence>
<dbReference type="InterPro" id="IPR004045">
    <property type="entry name" value="Glutathione_S-Trfase_N"/>
</dbReference>
<dbReference type="SUPFAM" id="SSF52833">
    <property type="entry name" value="Thioredoxin-like"/>
    <property type="match status" value="1"/>
</dbReference>
<dbReference type="CDD" id="cd03057">
    <property type="entry name" value="GST_N_Beta"/>
    <property type="match status" value="1"/>
</dbReference>
<reference evidence="3 4" key="1">
    <citation type="submission" date="2024-07" db="EMBL/GenBank/DDBJ databases">
        <title>Section-level genome sequencing and comparative genomics of Aspergillus sections Usti and Cavernicolus.</title>
        <authorList>
            <consortium name="Lawrence Berkeley National Laboratory"/>
            <person name="Nybo J.L."/>
            <person name="Vesth T.C."/>
            <person name="Theobald S."/>
            <person name="Frisvad J.C."/>
            <person name="Larsen T.O."/>
            <person name="Kjaerboelling I."/>
            <person name="Rothschild-Mancinelli K."/>
            <person name="Lyhne E.K."/>
            <person name="Kogle M.E."/>
            <person name="Barry K."/>
            <person name="Clum A."/>
            <person name="Na H."/>
            <person name="Ledsgaard L."/>
            <person name="Lin J."/>
            <person name="Lipzen A."/>
            <person name="Kuo A."/>
            <person name="Riley R."/>
            <person name="Mondo S."/>
            <person name="Labutti K."/>
            <person name="Haridas S."/>
            <person name="Pangalinan J."/>
            <person name="Salamov A.A."/>
            <person name="Simmons B.A."/>
            <person name="Magnuson J.K."/>
            <person name="Chen J."/>
            <person name="Drula E."/>
            <person name="Henrissat B."/>
            <person name="Wiebenga A."/>
            <person name="Lubbers R.J."/>
            <person name="Gomes A.C."/>
            <person name="Makela M.R."/>
            <person name="Stajich J."/>
            <person name="Grigoriev I.V."/>
            <person name="Mortensen U.H."/>
            <person name="De Vries R.P."/>
            <person name="Baker S.E."/>
            <person name="Andersen M.R."/>
        </authorList>
    </citation>
    <scope>NUCLEOTIDE SEQUENCE [LARGE SCALE GENOMIC DNA]</scope>
    <source>
        <strain evidence="3 4">CBS 209.92</strain>
    </source>
</reference>
<name>A0ABR4GNW4_9EURO</name>
<comment type="similarity">
    <text evidence="1">Belongs to the GST superfamily.</text>
</comment>
<evidence type="ECO:0000259" key="2">
    <source>
        <dbReference type="Pfam" id="PF13409"/>
    </source>
</evidence>
<gene>
    <name evidence="3" type="ORF">BJX66DRAFT_291612</name>
</gene>
<dbReference type="Gene3D" id="1.20.1050.10">
    <property type="match status" value="1"/>
</dbReference>
<dbReference type="Proteomes" id="UP001610563">
    <property type="component" value="Unassembled WGS sequence"/>
</dbReference>
<dbReference type="InterPro" id="IPR036249">
    <property type="entry name" value="Thioredoxin-like_sf"/>
</dbReference>
<dbReference type="Pfam" id="PF13409">
    <property type="entry name" value="GST_N_2"/>
    <property type="match status" value="1"/>
</dbReference>
<proteinExistence type="inferred from homology"/>
<dbReference type="InterPro" id="IPR036282">
    <property type="entry name" value="Glutathione-S-Trfase_C_sf"/>
</dbReference>
<dbReference type="SUPFAM" id="SSF47616">
    <property type="entry name" value="GST C-terminal domain-like"/>
    <property type="match status" value="1"/>
</dbReference>